<evidence type="ECO:0000313" key="1">
    <source>
        <dbReference type="EMBL" id="BAU55357.1"/>
    </source>
</evidence>
<name>A0A0X8X454_9SPHI</name>
<dbReference type="RefSeq" id="WP_096353637.1">
    <property type="nucleotide sequence ID" value="NZ_AP017313.1"/>
</dbReference>
<dbReference type="AlphaFoldDB" id="A0A0X8X454"/>
<evidence type="ECO:0000313" key="2">
    <source>
        <dbReference type="Proteomes" id="UP000218263"/>
    </source>
</evidence>
<organism evidence="1 2">
    <name type="scientific">Mucilaginibacter gotjawali</name>
    <dbReference type="NCBI Taxonomy" id="1550579"/>
    <lineage>
        <taxon>Bacteria</taxon>
        <taxon>Pseudomonadati</taxon>
        <taxon>Bacteroidota</taxon>
        <taxon>Sphingobacteriia</taxon>
        <taxon>Sphingobacteriales</taxon>
        <taxon>Sphingobacteriaceae</taxon>
        <taxon>Mucilaginibacter</taxon>
    </lineage>
</organism>
<proteinExistence type="predicted"/>
<gene>
    <name evidence="1" type="ORF">MgSA37_03541</name>
</gene>
<reference evidence="1 2" key="1">
    <citation type="submission" date="2015-12" db="EMBL/GenBank/DDBJ databases">
        <title>Genome sequence of Mucilaginibacter gotjawali.</title>
        <authorList>
            <person name="Lee J.S."/>
            <person name="Lee K.C."/>
            <person name="Kim K.K."/>
            <person name="Lee B.W."/>
        </authorList>
    </citation>
    <scope>NUCLEOTIDE SEQUENCE [LARGE SCALE GENOMIC DNA]</scope>
    <source>
        <strain evidence="1 2">SA3-7</strain>
    </source>
</reference>
<keyword evidence="2" id="KW-1185">Reference proteome</keyword>
<accession>A0A0X8X454</accession>
<dbReference type="Proteomes" id="UP000218263">
    <property type="component" value="Chromosome"/>
</dbReference>
<protein>
    <submittedName>
        <fullName evidence="1">Uncharacterized protein</fullName>
    </submittedName>
</protein>
<sequence>MKKEFYPNVFLFPVLSQFLKQVFCEMPVYQLIKYVILNNDIFGVNQPVLVRVKSNIVSQVNSLSPTVSLAPV</sequence>
<dbReference type="KEGG" id="mgot:MgSA37_03541"/>
<dbReference type="EMBL" id="AP017313">
    <property type="protein sequence ID" value="BAU55357.1"/>
    <property type="molecule type" value="Genomic_DNA"/>
</dbReference>